<protein>
    <recommendedName>
        <fullName evidence="1">phenylalanine--tRNA ligase</fullName>
        <ecNumber evidence="1">6.1.1.20</ecNumber>
    </recommendedName>
</protein>
<dbReference type="InterPro" id="IPR045864">
    <property type="entry name" value="aa-tRNA-synth_II/BPL/LPL"/>
</dbReference>
<feature type="domain" description="Aminoacyl-transfer RNA synthetases class-II family profile" evidence="8">
    <location>
        <begin position="1"/>
        <end position="206"/>
    </location>
</feature>
<dbReference type="SUPFAM" id="SSF55681">
    <property type="entry name" value="Class II aaRS and biotin synthetases"/>
    <property type="match status" value="1"/>
</dbReference>
<evidence type="ECO:0000313" key="11">
    <source>
        <dbReference type="Proteomes" id="UP001210925"/>
    </source>
</evidence>
<evidence type="ECO:0000256" key="3">
    <source>
        <dbReference type="ARBA" id="ARBA00022741"/>
    </source>
</evidence>
<evidence type="ECO:0000256" key="2">
    <source>
        <dbReference type="ARBA" id="ARBA00022598"/>
    </source>
</evidence>
<name>A0AAD5UQM9_9FUNG</name>
<reference evidence="10" key="1">
    <citation type="submission" date="2020-05" db="EMBL/GenBank/DDBJ databases">
        <title>Phylogenomic resolution of chytrid fungi.</title>
        <authorList>
            <person name="Stajich J.E."/>
            <person name="Amses K."/>
            <person name="Simmons R."/>
            <person name="Seto K."/>
            <person name="Myers J."/>
            <person name="Bonds A."/>
            <person name="Quandt C.A."/>
            <person name="Barry K."/>
            <person name="Liu P."/>
            <person name="Grigoriev I."/>
            <person name="Longcore J.E."/>
            <person name="James T.Y."/>
        </authorList>
    </citation>
    <scope>NUCLEOTIDE SEQUENCE</scope>
    <source>
        <strain evidence="10">PLAUS21</strain>
    </source>
</reference>
<dbReference type="EMBL" id="JADGKB010000001">
    <property type="protein sequence ID" value="KAJ3262667.1"/>
    <property type="molecule type" value="Genomic_DNA"/>
</dbReference>
<dbReference type="GO" id="GO:0004826">
    <property type="term" value="F:phenylalanine-tRNA ligase activity"/>
    <property type="evidence" value="ECO:0007669"/>
    <property type="project" value="UniProtKB-EC"/>
</dbReference>
<dbReference type="GO" id="GO:0005524">
    <property type="term" value="F:ATP binding"/>
    <property type="evidence" value="ECO:0007669"/>
    <property type="project" value="UniProtKB-KW"/>
</dbReference>
<evidence type="ECO:0000256" key="4">
    <source>
        <dbReference type="ARBA" id="ARBA00022840"/>
    </source>
</evidence>
<keyword evidence="6" id="KW-0030">Aminoacyl-tRNA synthetase</keyword>
<dbReference type="GO" id="GO:0005739">
    <property type="term" value="C:mitochondrion"/>
    <property type="evidence" value="ECO:0007669"/>
    <property type="project" value="TreeGrafter"/>
</dbReference>
<evidence type="ECO:0000256" key="6">
    <source>
        <dbReference type="ARBA" id="ARBA00023146"/>
    </source>
</evidence>
<dbReference type="InterPro" id="IPR006195">
    <property type="entry name" value="aa-tRNA-synth_II"/>
</dbReference>
<comment type="catalytic activity">
    <reaction evidence="7">
        <text>tRNA(Phe) + L-phenylalanine + ATP = L-phenylalanyl-tRNA(Phe) + AMP + diphosphate + H(+)</text>
        <dbReference type="Rhea" id="RHEA:19413"/>
        <dbReference type="Rhea" id="RHEA-COMP:9668"/>
        <dbReference type="Rhea" id="RHEA-COMP:9699"/>
        <dbReference type="ChEBI" id="CHEBI:15378"/>
        <dbReference type="ChEBI" id="CHEBI:30616"/>
        <dbReference type="ChEBI" id="CHEBI:33019"/>
        <dbReference type="ChEBI" id="CHEBI:58095"/>
        <dbReference type="ChEBI" id="CHEBI:78442"/>
        <dbReference type="ChEBI" id="CHEBI:78531"/>
        <dbReference type="ChEBI" id="CHEBI:456215"/>
        <dbReference type="EC" id="6.1.1.20"/>
    </reaction>
</comment>
<keyword evidence="5" id="KW-0648">Protein biosynthesis</keyword>
<dbReference type="PANTHER" id="PTHR11538">
    <property type="entry name" value="PHENYLALANYL-TRNA SYNTHETASE"/>
    <property type="match status" value="1"/>
</dbReference>
<sequence length="206" mass="23898">MNPIVTTKQNFDDLLFTKDHPGRRPTDTYYVNEELVLRTHTSAHQSEALASKESDGYILSADVYRRDEIDPTHYPVFHQMEGIRLFSKKDLTNLKLPQHVMEELSKEGDNPVQSVHDIGDVDLVSRHLRIELEGLMKHLFHQDLQIRWIKAYFPFTSPSWEMEIYYNNEWLEVLGCGVIEQEILKNAGVDKVGWAFGIGLERIAMV</sequence>
<accession>A0AAD5UQM9</accession>
<evidence type="ECO:0000313" key="10">
    <source>
        <dbReference type="EMBL" id="KAJ3262667.1"/>
    </source>
</evidence>
<evidence type="ECO:0000256" key="5">
    <source>
        <dbReference type="ARBA" id="ARBA00022917"/>
    </source>
</evidence>
<dbReference type="PANTHER" id="PTHR11538:SF41">
    <property type="entry name" value="PHENYLALANINE--TRNA LIGASE, MITOCHONDRIAL"/>
    <property type="match status" value="1"/>
</dbReference>
<dbReference type="EC" id="6.1.1.20" evidence="1"/>
<dbReference type="PROSITE" id="PS50862">
    <property type="entry name" value="AA_TRNA_LIGASE_II"/>
    <property type="match status" value="1"/>
</dbReference>
<organism evidence="10 11">
    <name type="scientific">Boothiomyces macroporosus</name>
    <dbReference type="NCBI Taxonomy" id="261099"/>
    <lineage>
        <taxon>Eukaryota</taxon>
        <taxon>Fungi</taxon>
        <taxon>Fungi incertae sedis</taxon>
        <taxon>Chytridiomycota</taxon>
        <taxon>Chytridiomycota incertae sedis</taxon>
        <taxon>Chytridiomycetes</taxon>
        <taxon>Rhizophydiales</taxon>
        <taxon>Terramycetaceae</taxon>
        <taxon>Boothiomyces</taxon>
    </lineage>
</organism>
<evidence type="ECO:0000256" key="7">
    <source>
        <dbReference type="ARBA" id="ARBA00049255"/>
    </source>
</evidence>
<evidence type="ECO:0000259" key="8">
    <source>
        <dbReference type="PROSITE" id="PS50862"/>
    </source>
</evidence>
<dbReference type="Pfam" id="PF01409">
    <property type="entry name" value="tRNA-synt_2d"/>
    <property type="match status" value="2"/>
</dbReference>
<proteinExistence type="predicted"/>
<keyword evidence="2" id="KW-0436">Ligase</keyword>
<dbReference type="GO" id="GO:0000049">
    <property type="term" value="F:tRNA binding"/>
    <property type="evidence" value="ECO:0007669"/>
    <property type="project" value="InterPro"/>
</dbReference>
<dbReference type="InterPro" id="IPR002319">
    <property type="entry name" value="Phenylalanyl-tRNA_Synthase"/>
</dbReference>
<dbReference type="AlphaFoldDB" id="A0AAD5UQM9"/>
<gene>
    <name evidence="10" type="ORF">HK103_000196</name>
    <name evidence="9" type="ORF">HK103_002208</name>
</gene>
<dbReference type="Gene3D" id="3.30.930.10">
    <property type="entry name" value="Bira Bifunctional Protein, Domain 2"/>
    <property type="match status" value="1"/>
</dbReference>
<keyword evidence="11" id="KW-1185">Reference proteome</keyword>
<dbReference type="EMBL" id="JADGKB010000173">
    <property type="protein sequence ID" value="KAJ3251654.1"/>
    <property type="molecule type" value="Genomic_DNA"/>
</dbReference>
<evidence type="ECO:0000256" key="1">
    <source>
        <dbReference type="ARBA" id="ARBA00012814"/>
    </source>
</evidence>
<keyword evidence="4" id="KW-0067">ATP-binding</keyword>
<evidence type="ECO:0000313" key="9">
    <source>
        <dbReference type="EMBL" id="KAJ3251654.1"/>
    </source>
</evidence>
<comment type="caution">
    <text evidence="10">The sequence shown here is derived from an EMBL/GenBank/DDBJ whole genome shotgun (WGS) entry which is preliminary data.</text>
</comment>
<dbReference type="GO" id="GO:0006432">
    <property type="term" value="P:phenylalanyl-tRNA aminoacylation"/>
    <property type="evidence" value="ECO:0007669"/>
    <property type="project" value="TreeGrafter"/>
</dbReference>
<dbReference type="Proteomes" id="UP001210925">
    <property type="component" value="Unassembled WGS sequence"/>
</dbReference>
<keyword evidence="3" id="KW-0547">Nucleotide-binding</keyword>